<evidence type="ECO:0000256" key="2">
    <source>
        <dbReference type="ARBA" id="ARBA00023015"/>
    </source>
</evidence>
<dbReference type="PROSITE" id="PS50931">
    <property type="entry name" value="HTH_LYSR"/>
    <property type="match status" value="1"/>
</dbReference>
<evidence type="ECO:0000259" key="5">
    <source>
        <dbReference type="PROSITE" id="PS50931"/>
    </source>
</evidence>
<dbReference type="InterPro" id="IPR000847">
    <property type="entry name" value="LysR_HTH_N"/>
</dbReference>
<evidence type="ECO:0000256" key="1">
    <source>
        <dbReference type="ARBA" id="ARBA00009437"/>
    </source>
</evidence>
<comment type="caution">
    <text evidence="6">The sequence shown here is derived from an EMBL/GenBank/DDBJ whole genome shotgun (WGS) entry which is preliminary data.</text>
</comment>
<dbReference type="RefSeq" id="WP_283831246.1">
    <property type="nucleotide sequence ID" value="NZ_JASJEU010000007.1"/>
</dbReference>
<keyword evidence="3" id="KW-0238">DNA-binding</keyword>
<dbReference type="SUPFAM" id="SSF46785">
    <property type="entry name" value="Winged helix' DNA-binding domain"/>
    <property type="match status" value="1"/>
</dbReference>
<evidence type="ECO:0000313" key="7">
    <source>
        <dbReference type="Proteomes" id="UP001232750"/>
    </source>
</evidence>
<dbReference type="PANTHER" id="PTHR30346">
    <property type="entry name" value="TRANSCRIPTIONAL DUAL REGULATOR HCAR-RELATED"/>
    <property type="match status" value="1"/>
</dbReference>
<organism evidence="6 7">
    <name type="scientific">Gordonibacter faecis</name>
    <dbReference type="NCBI Taxonomy" id="3047475"/>
    <lineage>
        <taxon>Bacteria</taxon>
        <taxon>Bacillati</taxon>
        <taxon>Actinomycetota</taxon>
        <taxon>Coriobacteriia</taxon>
        <taxon>Eggerthellales</taxon>
        <taxon>Eggerthellaceae</taxon>
        <taxon>Gordonibacter</taxon>
    </lineage>
</organism>
<accession>A0ABT7DK54</accession>
<feature type="domain" description="HTH lysR-type" evidence="5">
    <location>
        <begin position="1"/>
        <end position="58"/>
    </location>
</feature>
<dbReference type="InterPro" id="IPR036390">
    <property type="entry name" value="WH_DNA-bd_sf"/>
</dbReference>
<dbReference type="EMBL" id="JASJEU010000007">
    <property type="protein sequence ID" value="MDJ1649898.1"/>
    <property type="molecule type" value="Genomic_DNA"/>
</dbReference>
<dbReference type="CDD" id="cd05466">
    <property type="entry name" value="PBP2_LTTR_substrate"/>
    <property type="match status" value="1"/>
</dbReference>
<dbReference type="PANTHER" id="PTHR30346:SF0">
    <property type="entry name" value="HCA OPERON TRANSCRIPTIONAL ACTIVATOR HCAR"/>
    <property type="match status" value="1"/>
</dbReference>
<evidence type="ECO:0000256" key="3">
    <source>
        <dbReference type="ARBA" id="ARBA00023125"/>
    </source>
</evidence>
<dbReference type="SUPFAM" id="SSF53850">
    <property type="entry name" value="Periplasmic binding protein-like II"/>
    <property type="match status" value="1"/>
</dbReference>
<dbReference type="InterPro" id="IPR005119">
    <property type="entry name" value="LysR_subst-bd"/>
</dbReference>
<name>A0ABT7DK54_9ACTN</name>
<gene>
    <name evidence="6" type="ORF">QNJ86_03700</name>
</gene>
<dbReference type="Gene3D" id="3.40.190.290">
    <property type="match status" value="1"/>
</dbReference>
<dbReference type="Proteomes" id="UP001232750">
    <property type="component" value="Unassembled WGS sequence"/>
</dbReference>
<comment type="similarity">
    <text evidence="1">Belongs to the LysR transcriptional regulatory family.</text>
</comment>
<reference evidence="6 7" key="1">
    <citation type="submission" date="2023-05" db="EMBL/GenBank/DDBJ databases">
        <title>Gordonibacter KGMB12511T sp. nov., isolated from faeces of healthy Korean.</title>
        <authorList>
            <person name="Kim H.S."/>
            <person name="Kim J.-S."/>
            <person name="Suh M.K."/>
            <person name="Eom M.K."/>
            <person name="Do H.E."/>
            <person name="Lee J.-S."/>
        </authorList>
    </citation>
    <scope>NUCLEOTIDE SEQUENCE [LARGE SCALE GENOMIC DNA]</scope>
    <source>
        <strain evidence="6 7">KGMB12511</strain>
    </source>
</reference>
<dbReference type="Gene3D" id="1.10.10.10">
    <property type="entry name" value="Winged helix-like DNA-binding domain superfamily/Winged helix DNA-binding domain"/>
    <property type="match status" value="1"/>
</dbReference>
<keyword evidence="2" id="KW-0805">Transcription regulation</keyword>
<proteinExistence type="inferred from homology"/>
<dbReference type="InterPro" id="IPR036388">
    <property type="entry name" value="WH-like_DNA-bd_sf"/>
</dbReference>
<evidence type="ECO:0000256" key="4">
    <source>
        <dbReference type="ARBA" id="ARBA00023163"/>
    </source>
</evidence>
<sequence>MDIRVLRYFLAVAEEGTMSKAAKEIHVTQPNLSRQISDLEREVGAELFVRGSRQTTLTEEGLFLQKRAKEMVRIADETLATLSTYDGVMAGSVRLGGYSPHSVRTVAKVVGKMHRQHPHVHFSFKSLQSSDATAALDEGRIDFSVVTEPVDLTEYERMQLPVASVWGILARRDSQLALLEQVRPADLHDAPLLCPEQILEKHWLHGWFGADDGKLDVVMTYDLPAAMVAPVEEGVGYALCTEDAVKIPESSNLCFRALGPRLESKTFIAWKRYRDFPAPSARFLELIRQELLQVL</sequence>
<dbReference type="Pfam" id="PF03466">
    <property type="entry name" value="LysR_substrate"/>
    <property type="match status" value="1"/>
</dbReference>
<dbReference type="PRINTS" id="PR00039">
    <property type="entry name" value="HTHLYSR"/>
</dbReference>
<protein>
    <submittedName>
        <fullName evidence="6">LysR family transcriptional regulator</fullName>
    </submittedName>
</protein>
<keyword evidence="4" id="KW-0804">Transcription</keyword>
<dbReference type="Pfam" id="PF00126">
    <property type="entry name" value="HTH_1"/>
    <property type="match status" value="1"/>
</dbReference>
<evidence type="ECO:0000313" key="6">
    <source>
        <dbReference type="EMBL" id="MDJ1649898.1"/>
    </source>
</evidence>
<keyword evidence="7" id="KW-1185">Reference proteome</keyword>